<protein>
    <submittedName>
        <fullName evidence="1">Uncharacterized protein</fullName>
    </submittedName>
</protein>
<dbReference type="EMBL" id="MU839004">
    <property type="protein sequence ID" value="KAK1768790.1"/>
    <property type="molecule type" value="Genomic_DNA"/>
</dbReference>
<dbReference type="RefSeq" id="XP_060285003.1">
    <property type="nucleotide sequence ID" value="XM_060423915.1"/>
</dbReference>
<proteinExistence type="predicted"/>
<dbReference type="GeneID" id="85307102"/>
<organism evidence="1 2">
    <name type="scientific">Phialemonium atrogriseum</name>
    <dbReference type="NCBI Taxonomy" id="1093897"/>
    <lineage>
        <taxon>Eukaryota</taxon>
        <taxon>Fungi</taxon>
        <taxon>Dikarya</taxon>
        <taxon>Ascomycota</taxon>
        <taxon>Pezizomycotina</taxon>
        <taxon>Sordariomycetes</taxon>
        <taxon>Sordariomycetidae</taxon>
        <taxon>Cephalothecales</taxon>
        <taxon>Cephalothecaceae</taxon>
        <taxon>Phialemonium</taxon>
    </lineage>
</organism>
<gene>
    <name evidence="1" type="ORF">QBC33DRAFT_360419</name>
</gene>
<name>A0AAJ0C2L1_9PEZI</name>
<evidence type="ECO:0000313" key="2">
    <source>
        <dbReference type="Proteomes" id="UP001244011"/>
    </source>
</evidence>
<dbReference type="AlphaFoldDB" id="A0AAJ0C2L1"/>
<evidence type="ECO:0000313" key="1">
    <source>
        <dbReference type="EMBL" id="KAK1768790.1"/>
    </source>
</evidence>
<reference evidence="1" key="1">
    <citation type="submission" date="2023-06" db="EMBL/GenBank/DDBJ databases">
        <title>Genome-scale phylogeny and comparative genomics of the fungal order Sordariales.</title>
        <authorList>
            <consortium name="Lawrence Berkeley National Laboratory"/>
            <person name="Hensen N."/>
            <person name="Bonometti L."/>
            <person name="Westerberg I."/>
            <person name="Brannstrom I.O."/>
            <person name="Guillou S."/>
            <person name="Cros-Aarteil S."/>
            <person name="Calhoun S."/>
            <person name="Haridas S."/>
            <person name="Kuo A."/>
            <person name="Mondo S."/>
            <person name="Pangilinan J."/>
            <person name="Riley R."/>
            <person name="Labutti K."/>
            <person name="Andreopoulos B."/>
            <person name="Lipzen A."/>
            <person name="Chen C."/>
            <person name="Yanf M."/>
            <person name="Daum C."/>
            <person name="Ng V."/>
            <person name="Clum A."/>
            <person name="Steindorff A."/>
            <person name="Ohm R."/>
            <person name="Martin F."/>
            <person name="Silar P."/>
            <person name="Natvig D."/>
            <person name="Lalanne C."/>
            <person name="Gautier V."/>
            <person name="Ament-Velasquez S.L."/>
            <person name="Kruys A."/>
            <person name="Hutchinson M.I."/>
            <person name="Powell A.J."/>
            <person name="Barry K."/>
            <person name="Miller A.N."/>
            <person name="Grigoriev I.V."/>
            <person name="Debuchy R."/>
            <person name="Gladieux P."/>
            <person name="Thoren M.H."/>
            <person name="Johannesson H."/>
        </authorList>
    </citation>
    <scope>NUCLEOTIDE SEQUENCE</scope>
    <source>
        <strain evidence="1">8032-3</strain>
    </source>
</reference>
<dbReference type="Proteomes" id="UP001244011">
    <property type="component" value="Unassembled WGS sequence"/>
</dbReference>
<keyword evidence="2" id="KW-1185">Reference proteome</keyword>
<comment type="caution">
    <text evidence="1">The sequence shown here is derived from an EMBL/GenBank/DDBJ whole genome shotgun (WGS) entry which is preliminary data.</text>
</comment>
<accession>A0AAJ0C2L1</accession>
<sequence>MPSEDRRRFNRIQYLLEMKLEEMCARLPVELCLMVAREPVRECAISTIQELWCSRWSSDGDIDVSLGVWAQYVHIHGVRYVAILSNTADPKRNCTKLLDTNKASKVGVLYVLEDHLGIRQLVFASQGDPDKLPPFNPRMGL</sequence>